<gene>
    <name evidence="1" type="ORF">O3P69_014130</name>
</gene>
<dbReference type="EMBL" id="JARAKH010006381">
    <property type="protein sequence ID" value="KAK8371980.1"/>
    <property type="molecule type" value="Genomic_DNA"/>
</dbReference>
<name>A0AAW0S9H0_SCYPA</name>
<evidence type="ECO:0000313" key="1">
    <source>
        <dbReference type="EMBL" id="KAK8371980.1"/>
    </source>
</evidence>
<dbReference type="Proteomes" id="UP001487740">
    <property type="component" value="Unassembled WGS sequence"/>
</dbReference>
<proteinExistence type="predicted"/>
<reference evidence="1 2" key="1">
    <citation type="submission" date="2023-03" db="EMBL/GenBank/DDBJ databases">
        <title>High-quality genome of Scylla paramamosain provides insights in environmental adaptation.</title>
        <authorList>
            <person name="Zhang L."/>
        </authorList>
    </citation>
    <scope>NUCLEOTIDE SEQUENCE [LARGE SCALE GENOMIC DNA]</scope>
    <source>
        <strain evidence="1">LZ_2023a</strain>
        <tissue evidence="1">Muscle</tissue>
    </source>
</reference>
<evidence type="ECO:0000313" key="2">
    <source>
        <dbReference type="Proteomes" id="UP001487740"/>
    </source>
</evidence>
<accession>A0AAW0S9H0</accession>
<organism evidence="1 2">
    <name type="scientific">Scylla paramamosain</name>
    <name type="common">Mud crab</name>
    <dbReference type="NCBI Taxonomy" id="85552"/>
    <lineage>
        <taxon>Eukaryota</taxon>
        <taxon>Metazoa</taxon>
        <taxon>Ecdysozoa</taxon>
        <taxon>Arthropoda</taxon>
        <taxon>Crustacea</taxon>
        <taxon>Multicrustacea</taxon>
        <taxon>Malacostraca</taxon>
        <taxon>Eumalacostraca</taxon>
        <taxon>Eucarida</taxon>
        <taxon>Decapoda</taxon>
        <taxon>Pleocyemata</taxon>
        <taxon>Brachyura</taxon>
        <taxon>Eubrachyura</taxon>
        <taxon>Portunoidea</taxon>
        <taxon>Portunidae</taxon>
        <taxon>Portuninae</taxon>
        <taxon>Scylla</taxon>
    </lineage>
</organism>
<sequence length="141" mass="15573">MRNLPAEVAPDRIPVLRTPPSAERLAICFTRPAVARNTGSQTTSSARTPWVLKTCTETLCTPLGPGGDWDRIHPVYPIIKAMNPLVFEGRKSATPPPAGRHPGNARETTIAEGQMEVLLLHNFLQPRQLHLLLMPRCPPSW</sequence>
<dbReference type="AlphaFoldDB" id="A0AAW0S9H0"/>
<comment type="caution">
    <text evidence="1">The sequence shown here is derived from an EMBL/GenBank/DDBJ whole genome shotgun (WGS) entry which is preliminary data.</text>
</comment>
<keyword evidence="2" id="KW-1185">Reference proteome</keyword>
<protein>
    <submittedName>
        <fullName evidence="1">Uncharacterized protein</fullName>
    </submittedName>
</protein>